<evidence type="ECO:0000313" key="7">
    <source>
        <dbReference type="EMBL" id="KAB8190534.1"/>
    </source>
</evidence>
<comment type="similarity">
    <text evidence="2">Belongs to the NADH dehydrogenase family.</text>
</comment>
<keyword evidence="4" id="KW-0274">FAD</keyword>
<name>A0A5C4VZC2_9ACTN</name>
<comment type="cofactor">
    <cofactor evidence="1">
        <name>FAD</name>
        <dbReference type="ChEBI" id="CHEBI:57692"/>
    </cofactor>
</comment>
<proteinExistence type="inferred from homology"/>
<dbReference type="GO" id="GO:0019646">
    <property type="term" value="P:aerobic electron transport chain"/>
    <property type="evidence" value="ECO:0007669"/>
    <property type="project" value="TreeGrafter"/>
</dbReference>
<dbReference type="SUPFAM" id="SSF51905">
    <property type="entry name" value="FAD/NAD(P)-binding domain"/>
    <property type="match status" value="1"/>
</dbReference>
<dbReference type="OrthoDB" id="9784880at2"/>
<organism evidence="7 8">
    <name type="scientific">Nonomuraea phyllanthi</name>
    <dbReference type="NCBI Taxonomy" id="2219224"/>
    <lineage>
        <taxon>Bacteria</taxon>
        <taxon>Bacillati</taxon>
        <taxon>Actinomycetota</taxon>
        <taxon>Actinomycetes</taxon>
        <taxon>Streptosporangiales</taxon>
        <taxon>Streptosporangiaceae</taxon>
        <taxon>Nonomuraea</taxon>
    </lineage>
</organism>
<accession>A0A5C4VZC2</accession>
<comment type="caution">
    <text evidence="7">The sequence shown here is derived from an EMBL/GenBank/DDBJ whole genome shotgun (WGS) entry which is preliminary data.</text>
</comment>
<evidence type="ECO:0000313" key="8">
    <source>
        <dbReference type="Proteomes" id="UP000312512"/>
    </source>
</evidence>
<keyword evidence="5" id="KW-0560">Oxidoreductase</keyword>
<evidence type="ECO:0000256" key="2">
    <source>
        <dbReference type="ARBA" id="ARBA00005272"/>
    </source>
</evidence>
<dbReference type="AlphaFoldDB" id="A0A5C4VZC2"/>
<protein>
    <submittedName>
        <fullName evidence="7">FAD-dependent oxidoreductase</fullName>
    </submittedName>
</protein>
<dbReference type="PANTHER" id="PTHR42913">
    <property type="entry name" value="APOPTOSIS-INDUCING FACTOR 1"/>
    <property type="match status" value="1"/>
</dbReference>
<dbReference type="PANTHER" id="PTHR42913:SF3">
    <property type="entry name" value="64 KDA MITOCHONDRIAL NADH DEHYDROGENASE (EUROFUNG)"/>
    <property type="match status" value="1"/>
</dbReference>
<gene>
    <name evidence="7" type="ORF">FH608_033925</name>
</gene>
<feature type="domain" description="FAD/NAD(P)-binding" evidence="6">
    <location>
        <begin position="12"/>
        <end position="290"/>
    </location>
</feature>
<keyword evidence="3" id="KW-0285">Flavoprotein</keyword>
<dbReference type="PRINTS" id="PR00411">
    <property type="entry name" value="PNDRDTASEI"/>
</dbReference>
<dbReference type="InterPro" id="IPR036188">
    <property type="entry name" value="FAD/NAD-bd_sf"/>
</dbReference>
<sequence length="399" mass="42578">MTTQRETATTHHVLVLGAGYAGMAAAIQLAARTKGREDVRVTLVNPQERFTERLRLHMSATGQQVAELDIPELLEGTDARFVRGWVTAVDADAKTVRVDDDRVLSYDTLVYGLGSVADVATVPGVEDHAYTLDSAQDAELLADRLARLGRGTVVIGGGGLTGVESAAEIAEQHPDLDVVLLSRQEPGAAMGPRPRAYLQAALERLGVKVRSGVEVVKVLPGSVELAGGESVAADAVLWTSGTRVSPLAAAAGLAVDERGRVVTDATLRSVSHPDVYAVGDAAAIRQGYGVMHGTCQGGMPTGVHAAVSIVRALDGRRPRPFRFGYYHTPVSLGRNDAVVQFTHPDDSPRRVYLTGRLAARYKETVTASPWPTYGRMKKMPASGAFWPRGGRFTRIRGAR</sequence>
<dbReference type="GO" id="GO:0003955">
    <property type="term" value="F:NAD(P)H dehydrogenase (quinone) activity"/>
    <property type="evidence" value="ECO:0007669"/>
    <property type="project" value="TreeGrafter"/>
</dbReference>
<dbReference type="EMBL" id="VDLX02000015">
    <property type="protein sequence ID" value="KAB8190534.1"/>
    <property type="molecule type" value="Genomic_DNA"/>
</dbReference>
<dbReference type="Proteomes" id="UP000312512">
    <property type="component" value="Unassembled WGS sequence"/>
</dbReference>
<dbReference type="Pfam" id="PF07992">
    <property type="entry name" value="Pyr_redox_2"/>
    <property type="match status" value="1"/>
</dbReference>
<dbReference type="PRINTS" id="PR00368">
    <property type="entry name" value="FADPNR"/>
</dbReference>
<evidence type="ECO:0000256" key="3">
    <source>
        <dbReference type="ARBA" id="ARBA00022630"/>
    </source>
</evidence>
<reference evidence="7 8" key="1">
    <citation type="submission" date="2019-10" db="EMBL/GenBank/DDBJ databases">
        <title>Nonomuraea sp. nov., isolated from Phyllanthus amarus.</title>
        <authorList>
            <person name="Klykleung N."/>
            <person name="Tanasupawat S."/>
        </authorList>
    </citation>
    <scope>NUCLEOTIDE SEQUENCE [LARGE SCALE GENOMIC DNA]</scope>
    <source>
        <strain evidence="7 8">PA1-10</strain>
    </source>
</reference>
<dbReference type="InterPro" id="IPR023753">
    <property type="entry name" value="FAD/NAD-binding_dom"/>
</dbReference>
<keyword evidence="8" id="KW-1185">Reference proteome</keyword>
<dbReference type="Gene3D" id="3.50.50.100">
    <property type="match status" value="1"/>
</dbReference>
<dbReference type="RefSeq" id="WP_139634469.1">
    <property type="nucleotide sequence ID" value="NZ_VDLX02000015.1"/>
</dbReference>
<evidence type="ECO:0000259" key="6">
    <source>
        <dbReference type="Pfam" id="PF07992"/>
    </source>
</evidence>
<evidence type="ECO:0000256" key="1">
    <source>
        <dbReference type="ARBA" id="ARBA00001974"/>
    </source>
</evidence>
<evidence type="ECO:0000256" key="4">
    <source>
        <dbReference type="ARBA" id="ARBA00022827"/>
    </source>
</evidence>
<evidence type="ECO:0000256" key="5">
    <source>
        <dbReference type="ARBA" id="ARBA00023002"/>
    </source>
</evidence>
<dbReference type="InterPro" id="IPR051169">
    <property type="entry name" value="NADH-Q_oxidoreductase"/>
</dbReference>